<dbReference type="EMBL" id="CASHSV030000002">
    <property type="protein sequence ID" value="CAJ2633967.1"/>
    <property type="molecule type" value="Genomic_DNA"/>
</dbReference>
<protein>
    <submittedName>
        <fullName evidence="1">Uncharacterized protein</fullName>
    </submittedName>
</protein>
<evidence type="ECO:0000313" key="1">
    <source>
        <dbReference type="EMBL" id="CAJ2633967.1"/>
    </source>
</evidence>
<keyword evidence="2" id="KW-1185">Reference proteome</keyword>
<gene>
    <name evidence="1" type="ORF">MILVUS5_LOCUS4980</name>
</gene>
<name>A0ACB0IP42_TRIPR</name>
<proteinExistence type="predicted"/>
<evidence type="ECO:0000313" key="2">
    <source>
        <dbReference type="Proteomes" id="UP001177021"/>
    </source>
</evidence>
<dbReference type="Proteomes" id="UP001177021">
    <property type="component" value="Unassembled WGS sequence"/>
</dbReference>
<organism evidence="1 2">
    <name type="scientific">Trifolium pratense</name>
    <name type="common">Red clover</name>
    <dbReference type="NCBI Taxonomy" id="57577"/>
    <lineage>
        <taxon>Eukaryota</taxon>
        <taxon>Viridiplantae</taxon>
        <taxon>Streptophyta</taxon>
        <taxon>Embryophyta</taxon>
        <taxon>Tracheophyta</taxon>
        <taxon>Spermatophyta</taxon>
        <taxon>Magnoliopsida</taxon>
        <taxon>eudicotyledons</taxon>
        <taxon>Gunneridae</taxon>
        <taxon>Pentapetalae</taxon>
        <taxon>rosids</taxon>
        <taxon>fabids</taxon>
        <taxon>Fabales</taxon>
        <taxon>Fabaceae</taxon>
        <taxon>Papilionoideae</taxon>
        <taxon>50 kb inversion clade</taxon>
        <taxon>NPAAA clade</taxon>
        <taxon>Hologalegina</taxon>
        <taxon>IRL clade</taxon>
        <taxon>Trifolieae</taxon>
        <taxon>Trifolium</taxon>
    </lineage>
</organism>
<accession>A0ACB0IP42</accession>
<sequence>MEESVFISKILNDFSGDDYLMVEKLLNLRSESLAKQFKDDVSCVLRSNNLKSVGVYCNNDSGSKTAEIKRSKVNDCGSLKFSMLESKNHEVAACKPDQRVGKMILKIRKSDLTARVDFGNVGTKTHEVASEKCLSGEGFEKKHNHEIASCRPDESVGKRVIKIRTNDRSMGVDFDNVGTKTHEAAAEKCLSGEGSEKKHYHEVAACRRDESVGKGIIKIRPNDRSLRVDFGNVGTKTHEAAPEKCLSGEGSEKKHNHEVAACRRDESVGKGIIKIRTGDHRSLRVDFGNVDMKNHEAAAEGTSSDEGSKKEMKKRKAKDERSSKPSKKHKNLGNNDNVNDQIEEEYPELPLAFKEKIEEMEGSEVKLVIQKELTASDVDKSKSRFSIPIKKMIKDCKFLRLEEESSLDYARQKKTDGKKLDGFLVSVLDPNLILHDGICFKKWKMAKNTEIYNLTKKWNDLVAKNLFKENEKVQLWSFRSHQKLYFALVKLQPRSINQ</sequence>
<comment type="caution">
    <text evidence="1">The sequence shown here is derived from an EMBL/GenBank/DDBJ whole genome shotgun (WGS) entry which is preliminary data.</text>
</comment>
<reference evidence="1" key="1">
    <citation type="submission" date="2023-10" db="EMBL/GenBank/DDBJ databases">
        <authorList>
            <person name="Rodriguez Cubillos JULIANA M."/>
            <person name="De Vega J."/>
        </authorList>
    </citation>
    <scope>NUCLEOTIDE SEQUENCE</scope>
</reference>